<proteinExistence type="predicted"/>
<keyword evidence="2" id="KW-1185">Reference proteome</keyword>
<gene>
    <name evidence="1" type="ORF">ARMOST_06330</name>
</gene>
<evidence type="ECO:0000313" key="1">
    <source>
        <dbReference type="EMBL" id="SJL02986.1"/>
    </source>
</evidence>
<name>A0A284R2Q6_ARMOS</name>
<reference evidence="2" key="1">
    <citation type="journal article" date="2017" name="Nat. Ecol. Evol.">
        <title>Genome expansion and lineage-specific genetic innovations in the forest pathogenic fungi Armillaria.</title>
        <authorList>
            <person name="Sipos G."/>
            <person name="Prasanna A.N."/>
            <person name="Walter M.C."/>
            <person name="O'Connor E."/>
            <person name="Balint B."/>
            <person name="Krizsan K."/>
            <person name="Kiss B."/>
            <person name="Hess J."/>
            <person name="Varga T."/>
            <person name="Slot J."/>
            <person name="Riley R."/>
            <person name="Boka B."/>
            <person name="Rigling D."/>
            <person name="Barry K."/>
            <person name="Lee J."/>
            <person name="Mihaltcheva S."/>
            <person name="LaButti K."/>
            <person name="Lipzen A."/>
            <person name="Waldron R."/>
            <person name="Moloney N.M."/>
            <person name="Sperisen C."/>
            <person name="Kredics L."/>
            <person name="Vagvoelgyi C."/>
            <person name="Patrignani A."/>
            <person name="Fitzpatrick D."/>
            <person name="Nagy I."/>
            <person name="Doyle S."/>
            <person name="Anderson J.B."/>
            <person name="Grigoriev I.V."/>
            <person name="Gueldener U."/>
            <person name="Muensterkoetter M."/>
            <person name="Nagy L.G."/>
        </authorList>
    </citation>
    <scope>NUCLEOTIDE SEQUENCE [LARGE SCALE GENOMIC DNA]</scope>
    <source>
        <strain evidence="2">C18/9</strain>
    </source>
</reference>
<accession>A0A284R2Q6</accession>
<dbReference type="EMBL" id="FUEG01000004">
    <property type="protein sequence ID" value="SJL02986.1"/>
    <property type="molecule type" value="Genomic_DNA"/>
</dbReference>
<sequence length="62" mass="7035">MLAADQHAEYNFTFVPIKPGATYGFPLAKPPMSVRLKLSLEEKQELKVCADHYIVDLYAYDS</sequence>
<organism evidence="1 2">
    <name type="scientific">Armillaria ostoyae</name>
    <name type="common">Armillaria root rot fungus</name>
    <dbReference type="NCBI Taxonomy" id="47428"/>
    <lineage>
        <taxon>Eukaryota</taxon>
        <taxon>Fungi</taxon>
        <taxon>Dikarya</taxon>
        <taxon>Basidiomycota</taxon>
        <taxon>Agaricomycotina</taxon>
        <taxon>Agaricomycetes</taxon>
        <taxon>Agaricomycetidae</taxon>
        <taxon>Agaricales</taxon>
        <taxon>Marasmiineae</taxon>
        <taxon>Physalacriaceae</taxon>
        <taxon>Armillaria</taxon>
    </lineage>
</organism>
<protein>
    <submittedName>
        <fullName evidence="1">Uncharacterized protein</fullName>
    </submittedName>
</protein>
<evidence type="ECO:0000313" key="2">
    <source>
        <dbReference type="Proteomes" id="UP000219338"/>
    </source>
</evidence>
<dbReference type="AlphaFoldDB" id="A0A284R2Q6"/>
<dbReference type="Proteomes" id="UP000219338">
    <property type="component" value="Unassembled WGS sequence"/>
</dbReference>